<evidence type="ECO:0000256" key="5">
    <source>
        <dbReference type="ARBA" id="ARBA00023136"/>
    </source>
</evidence>
<keyword evidence="10" id="KW-1185">Reference proteome</keyword>
<evidence type="ECO:0000256" key="2">
    <source>
        <dbReference type="ARBA" id="ARBA00022448"/>
    </source>
</evidence>
<dbReference type="Proteomes" id="UP001595556">
    <property type="component" value="Unassembled WGS sequence"/>
</dbReference>
<comment type="function">
    <text evidence="8">This protein is part of the stalk that links CF(0) to CF(1). It either transmits conformational changes from CF(0) to CF(1) or is implicated in proton conduction.</text>
</comment>
<dbReference type="PRINTS" id="PR00125">
    <property type="entry name" value="ATPASEDELTA"/>
</dbReference>
<dbReference type="HAMAP" id="MF_01416">
    <property type="entry name" value="ATP_synth_delta_bact"/>
    <property type="match status" value="1"/>
</dbReference>
<keyword evidence="4 8" id="KW-0406">Ion transport</keyword>
<dbReference type="RefSeq" id="WP_377304671.1">
    <property type="nucleotide sequence ID" value="NZ_CP180191.1"/>
</dbReference>
<comment type="similarity">
    <text evidence="8">Belongs to the ATPase delta chain family.</text>
</comment>
<evidence type="ECO:0000313" key="10">
    <source>
        <dbReference type="Proteomes" id="UP001595556"/>
    </source>
</evidence>
<dbReference type="EMBL" id="JBHRTI010000007">
    <property type="protein sequence ID" value="MFC3148583.1"/>
    <property type="molecule type" value="Genomic_DNA"/>
</dbReference>
<evidence type="ECO:0000313" key="9">
    <source>
        <dbReference type="EMBL" id="MFC3148583.1"/>
    </source>
</evidence>
<keyword evidence="3 8" id="KW-0375">Hydrogen ion transport</keyword>
<proteinExistence type="inferred from homology"/>
<accession>A0ABV7H7A9</accession>
<dbReference type="SUPFAM" id="SSF47928">
    <property type="entry name" value="N-terminal domain of the delta subunit of the F1F0-ATP synthase"/>
    <property type="match status" value="1"/>
</dbReference>
<gene>
    <name evidence="8" type="primary">atpH</name>
    <name evidence="9" type="ORF">ACFOEN_13205</name>
</gene>
<name>A0ABV7H7A9_9BURK</name>
<keyword evidence="7 8" id="KW-0066">ATP synthesis</keyword>
<sequence length="177" mass="18108">MAELSTIARPYAEALFGAAKGADLNAVLAEVDALAVAAQLPEVAQLAINPQVGDTQLADVLSAAVKGGLSAVGKQFVATVVANGRVAALPAIARQFRHLKNASEGNADALIESAFALESAQVQELVVALEKKFAVKLKPQVSVNPALIGGVCVTVGDQVLDSSVRAQLDQMRVALAA</sequence>
<dbReference type="InterPro" id="IPR026015">
    <property type="entry name" value="ATP_synth_OSCP/delta_N_sf"/>
</dbReference>
<organism evidence="9 10">
    <name type="scientific">Piscinibacterium candidicorallinum</name>
    <dbReference type="NCBI Taxonomy" id="1793872"/>
    <lineage>
        <taxon>Bacteria</taxon>
        <taxon>Pseudomonadati</taxon>
        <taxon>Pseudomonadota</taxon>
        <taxon>Betaproteobacteria</taxon>
        <taxon>Burkholderiales</taxon>
        <taxon>Piscinibacterium</taxon>
    </lineage>
</organism>
<evidence type="ECO:0000256" key="1">
    <source>
        <dbReference type="ARBA" id="ARBA00004370"/>
    </source>
</evidence>
<evidence type="ECO:0000256" key="4">
    <source>
        <dbReference type="ARBA" id="ARBA00023065"/>
    </source>
</evidence>
<comment type="function">
    <text evidence="8">F(1)F(0) ATP synthase produces ATP from ADP in the presence of a proton or sodium gradient. F-type ATPases consist of two structural domains, F(1) containing the extramembraneous catalytic core and F(0) containing the membrane proton channel, linked together by a central stalk and a peripheral stalk. During catalysis, ATP synthesis in the catalytic domain of F(1) is coupled via a rotary mechanism of the central stalk subunits to proton translocation.</text>
</comment>
<keyword evidence="2 8" id="KW-0813">Transport</keyword>
<evidence type="ECO:0000256" key="8">
    <source>
        <dbReference type="HAMAP-Rule" id="MF_01416"/>
    </source>
</evidence>
<evidence type="ECO:0000256" key="6">
    <source>
        <dbReference type="ARBA" id="ARBA00023196"/>
    </source>
</evidence>
<evidence type="ECO:0000256" key="7">
    <source>
        <dbReference type="ARBA" id="ARBA00023310"/>
    </source>
</evidence>
<dbReference type="NCBIfam" id="TIGR01145">
    <property type="entry name" value="ATP_synt_delta"/>
    <property type="match status" value="1"/>
</dbReference>
<evidence type="ECO:0000256" key="3">
    <source>
        <dbReference type="ARBA" id="ARBA00022781"/>
    </source>
</evidence>
<dbReference type="InterPro" id="IPR000711">
    <property type="entry name" value="ATPase_OSCP/dsu"/>
</dbReference>
<keyword evidence="5 8" id="KW-0472">Membrane</keyword>
<reference evidence="10" key="1">
    <citation type="journal article" date="2019" name="Int. J. Syst. Evol. Microbiol.">
        <title>The Global Catalogue of Microorganisms (GCM) 10K type strain sequencing project: providing services to taxonomists for standard genome sequencing and annotation.</title>
        <authorList>
            <consortium name="The Broad Institute Genomics Platform"/>
            <consortium name="The Broad Institute Genome Sequencing Center for Infectious Disease"/>
            <person name="Wu L."/>
            <person name="Ma J."/>
        </authorList>
    </citation>
    <scope>NUCLEOTIDE SEQUENCE [LARGE SCALE GENOMIC DNA]</scope>
    <source>
        <strain evidence="10">KCTC 52168</strain>
    </source>
</reference>
<keyword evidence="6 8" id="KW-0139">CF(1)</keyword>
<dbReference type="Gene3D" id="1.10.520.20">
    <property type="entry name" value="N-terminal domain of the delta subunit of the F1F0-ATP synthase"/>
    <property type="match status" value="1"/>
</dbReference>
<dbReference type="NCBIfam" id="NF004402">
    <property type="entry name" value="PRK05758.2-2"/>
    <property type="match status" value="1"/>
</dbReference>
<comment type="caution">
    <text evidence="9">The sequence shown here is derived from an EMBL/GenBank/DDBJ whole genome shotgun (WGS) entry which is preliminary data.</text>
</comment>
<keyword evidence="8" id="KW-1003">Cell membrane</keyword>
<dbReference type="PANTHER" id="PTHR11910">
    <property type="entry name" value="ATP SYNTHASE DELTA CHAIN"/>
    <property type="match status" value="1"/>
</dbReference>
<protein>
    <recommendedName>
        <fullName evidence="8">ATP synthase subunit delta</fullName>
    </recommendedName>
    <alternativeName>
        <fullName evidence="8">ATP synthase F(1) sector subunit delta</fullName>
    </alternativeName>
    <alternativeName>
        <fullName evidence="8">F-type ATPase subunit delta</fullName>
        <shortName evidence="8">F-ATPase subunit delta</shortName>
    </alternativeName>
</protein>
<comment type="subcellular location">
    <subcellularLocation>
        <location evidence="8">Cell membrane</location>
        <topology evidence="8">Peripheral membrane protein</topology>
    </subcellularLocation>
    <subcellularLocation>
        <location evidence="1">Membrane</location>
    </subcellularLocation>
</comment>
<dbReference type="Pfam" id="PF00213">
    <property type="entry name" value="OSCP"/>
    <property type="match status" value="1"/>
</dbReference>